<dbReference type="NCBIfam" id="TIGR00917">
    <property type="entry name" value="2A060601"/>
    <property type="match status" value="1"/>
</dbReference>
<dbReference type="OrthoDB" id="6510177at2759"/>
<dbReference type="SUPFAM" id="SSF82866">
    <property type="entry name" value="Multidrug efflux transporter AcrB transmembrane domain"/>
    <property type="match status" value="2"/>
</dbReference>
<evidence type="ECO:0000256" key="6">
    <source>
        <dbReference type="ARBA" id="ARBA00022729"/>
    </source>
</evidence>
<keyword evidence="14" id="KW-0753">Steroid metabolism</keyword>
<comment type="catalytic activity">
    <reaction evidence="15">
        <text>cholesterol(in) = cholesterol(out)</text>
        <dbReference type="Rhea" id="RHEA:39747"/>
        <dbReference type="ChEBI" id="CHEBI:16113"/>
    </reaction>
</comment>
<feature type="region of interest" description="Disordered" evidence="16">
    <location>
        <begin position="1275"/>
        <end position="1301"/>
    </location>
</feature>
<evidence type="ECO:0000256" key="4">
    <source>
        <dbReference type="ARBA" id="ARBA00022548"/>
    </source>
</evidence>
<keyword evidence="13" id="KW-0325">Glycoprotein</keyword>
<reference evidence="20 21" key="1">
    <citation type="submission" date="2020-08" db="EMBL/GenBank/DDBJ databases">
        <title>Aphidius gifuensis genome sequencing and assembly.</title>
        <authorList>
            <person name="Du Z."/>
        </authorList>
    </citation>
    <scope>NUCLEOTIDE SEQUENCE [LARGE SCALE GENOMIC DNA]</scope>
    <source>
        <strain evidence="20">YNYX2018</strain>
        <tissue evidence="20">Adults</tissue>
    </source>
</reference>
<evidence type="ECO:0000313" key="20">
    <source>
        <dbReference type="EMBL" id="KAF7992770.1"/>
    </source>
</evidence>
<dbReference type="GO" id="GO:0005319">
    <property type="term" value="F:lipid transporter activity"/>
    <property type="evidence" value="ECO:0007669"/>
    <property type="project" value="InterPro"/>
</dbReference>
<feature type="transmembrane region" description="Helical" evidence="17">
    <location>
        <begin position="1151"/>
        <end position="1169"/>
    </location>
</feature>
<accession>A0A834XVC6</accession>
<feature type="transmembrane region" description="Helical" evidence="17">
    <location>
        <begin position="344"/>
        <end position="363"/>
    </location>
</feature>
<dbReference type="FunFam" id="1.20.1640.10:FF:000008">
    <property type="entry name" value="NPC intracellular cholesterol transporter 1"/>
    <property type="match status" value="1"/>
</dbReference>
<dbReference type="Pfam" id="PF22314">
    <property type="entry name" value="NPC1_MLD"/>
    <property type="match status" value="1"/>
</dbReference>
<dbReference type="InterPro" id="IPR053958">
    <property type="entry name" value="HMGCR/SNAP/NPC1-like_SSD"/>
</dbReference>
<feature type="transmembrane region" description="Helical" evidence="17">
    <location>
        <begin position="756"/>
        <end position="780"/>
    </location>
</feature>
<dbReference type="Pfam" id="PF12349">
    <property type="entry name" value="Sterol-sensing"/>
    <property type="match status" value="1"/>
</dbReference>
<evidence type="ECO:0000256" key="11">
    <source>
        <dbReference type="ARBA" id="ARBA00023157"/>
    </source>
</evidence>
<feature type="compositionally biased region" description="Low complexity" evidence="16">
    <location>
        <begin position="1275"/>
        <end position="1289"/>
    </location>
</feature>
<gene>
    <name evidence="20" type="ORF">HCN44_005114</name>
</gene>
<dbReference type="GO" id="GO:0030299">
    <property type="term" value="P:intestinal cholesterol absorption"/>
    <property type="evidence" value="ECO:0007669"/>
    <property type="project" value="TreeGrafter"/>
</dbReference>
<feature type="transmembrane region" description="Helical" evidence="17">
    <location>
        <begin position="679"/>
        <end position="701"/>
    </location>
</feature>
<keyword evidence="4" id="KW-0153">Cholesterol metabolism</keyword>
<evidence type="ECO:0000313" key="21">
    <source>
        <dbReference type="Proteomes" id="UP000639338"/>
    </source>
</evidence>
<comment type="similarity">
    <text evidence="2">Belongs to the patched family.</text>
</comment>
<evidence type="ECO:0000256" key="3">
    <source>
        <dbReference type="ARBA" id="ARBA00022448"/>
    </source>
</evidence>
<feature type="transmembrane region" description="Helical" evidence="17">
    <location>
        <begin position="1126"/>
        <end position="1145"/>
    </location>
</feature>
<dbReference type="EMBL" id="JACMRX010000003">
    <property type="protein sequence ID" value="KAF7992770.1"/>
    <property type="molecule type" value="Genomic_DNA"/>
</dbReference>
<dbReference type="InterPro" id="IPR053956">
    <property type="entry name" value="NPC1_MLD"/>
</dbReference>
<dbReference type="InterPro" id="IPR004765">
    <property type="entry name" value="NPC1-like"/>
</dbReference>
<protein>
    <recommendedName>
        <fullName evidence="19">SSD domain-containing protein</fullName>
    </recommendedName>
</protein>
<proteinExistence type="inferred from homology"/>
<name>A0A834XVC6_APHGI</name>
<feature type="transmembrane region" description="Helical" evidence="17">
    <location>
        <begin position="867"/>
        <end position="888"/>
    </location>
</feature>
<keyword evidence="9" id="KW-0443">Lipid metabolism</keyword>
<feature type="transmembrane region" description="Helical" evidence="17">
    <location>
        <begin position="1228"/>
        <end position="1251"/>
    </location>
</feature>
<feature type="transmembrane region" description="Helical" evidence="17">
    <location>
        <begin position="1078"/>
        <end position="1096"/>
    </location>
</feature>
<evidence type="ECO:0000256" key="9">
    <source>
        <dbReference type="ARBA" id="ARBA00023098"/>
    </source>
</evidence>
<dbReference type="InterPro" id="IPR000731">
    <property type="entry name" value="SSD"/>
</dbReference>
<feature type="domain" description="SSD" evidence="19">
    <location>
        <begin position="615"/>
        <end position="780"/>
    </location>
</feature>
<dbReference type="GO" id="GO:0012505">
    <property type="term" value="C:endomembrane system"/>
    <property type="evidence" value="ECO:0007669"/>
    <property type="project" value="UniProtKB-SubCell"/>
</dbReference>
<dbReference type="Pfam" id="PF16414">
    <property type="entry name" value="NPC1_N"/>
    <property type="match status" value="1"/>
</dbReference>
<evidence type="ECO:0000256" key="8">
    <source>
        <dbReference type="ARBA" id="ARBA00023055"/>
    </source>
</evidence>
<evidence type="ECO:0000256" key="10">
    <source>
        <dbReference type="ARBA" id="ARBA00023136"/>
    </source>
</evidence>
<keyword evidence="8" id="KW-0445">Lipid transport</keyword>
<feature type="signal peptide" evidence="18">
    <location>
        <begin position="1"/>
        <end position="24"/>
    </location>
</feature>
<feature type="transmembrane region" description="Helical" evidence="17">
    <location>
        <begin position="833"/>
        <end position="855"/>
    </location>
</feature>
<dbReference type="GO" id="GO:0005886">
    <property type="term" value="C:plasma membrane"/>
    <property type="evidence" value="ECO:0007669"/>
    <property type="project" value="TreeGrafter"/>
</dbReference>
<evidence type="ECO:0000256" key="14">
    <source>
        <dbReference type="ARBA" id="ARBA00023221"/>
    </source>
</evidence>
<keyword evidence="12" id="KW-1207">Sterol metabolism</keyword>
<feature type="transmembrane region" description="Helical" evidence="17">
    <location>
        <begin position="616"/>
        <end position="637"/>
    </location>
</feature>
<dbReference type="PANTHER" id="PTHR45727:SF2">
    <property type="entry name" value="NPC INTRACELLULAR CHOLESTEROL TRANSPORTER 1"/>
    <property type="match status" value="1"/>
</dbReference>
<keyword evidence="5 17" id="KW-0812">Transmembrane</keyword>
<evidence type="ECO:0000256" key="18">
    <source>
        <dbReference type="SAM" id="SignalP"/>
    </source>
</evidence>
<keyword evidence="10 17" id="KW-0472">Membrane</keyword>
<feature type="transmembrane region" description="Helical" evidence="17">
    <location>
        <begin position="1102"/>
        <end position="1119"/>
    </location>
</feature>
<evidence type="ECO:0000256" key="13">
    <source>
        <dbReference type="ARBA" id="ARBA00023180"/>
    </source>
</evidence>
<feature type="transmembrane region" description="Helical" evidence="17">
    <location>
        <begin position="1190"/>
        <end position="1216"/>
    </location>
</feature>
<dbReference type="InterPro" id="IPR032190">
    <property type="entry name" value="NPC1_N"/>
</dbReference>
<evidence type="ECO:0000259" key="19">
    <source>
        <dbReference type="PROSITE" id="PS50156"/>
    </source>
</evidence>
<keyword evidence="7 17" id="KW-1133">Transmembrane helix</keyword>
<sequence length="1301" mass="146438">MLIKKKTTLFVILLTILSLSVTNGEEDGHCIWYGQCYEDELQRAKNCPYTGPAKQLDEESQHLLKKNCPHLIDDADNIKACCDIKQLETLDSNLKLAENFLARCPSCMNNLVKTFCEMACSPRQSLFLNVTKFGPNNTYIDEIDFYASRQFIEGTFNSCSKVSVPSTGQYALDIMCGQWGASRCTADRWFFYMGDSANNLYVPFQITYIINDDKTGNFTPLNPGVTPCNKAINDKFPACSCVDCEDSCPIPPPAPPLPEPFRIEGYDGVTFIVTIIFVIGSSLFLLMTCCFNNHSRNNTKLTISLPVQNVDEESSLLEKFGAHFDQSLETFFCKWGTFCAKRPWTILCIGMLAIIALSTGIIFTKMTTDPVELWASPTSRARQEREYFNSHFEPFYRIQQIIITSVDLPKIIHNSANGIIEFGPVFNETFLKKILELQEEIKLIKTINNVSLSDVCFAPLANTLTKKINLDKCLIQSIWGYWEDKISRFDNKRNESGFIINYLDHFKECTNNPYNPSCLGSYGGPIEPAIAVGGFLNSGETLKNPPYENATAIVLTFLINNYQNKTKLEPALEWEEKFIDYMKNWTEKAKPQYMDVAFFSERSIEDELDRQSRSDIFTIMISYIIMFAYIAITLGRLRSFKRLFIDSKFTLGLGGVVIVLASVSSSVGMFGYIGVPATLIIIEVIPFLVLAVGVDNIFILVQTHQREEIKPDESIAEHIGRILGKVGPSMLLTSVSESFCFFLGALSDMPAVRAFALYAAVALLIDFIMQITCFISLLTLDTIRQTDNKYDIFCCIRGATKINIKKNTNGILYEIFKYCYVPFLLQKWVRPGVVLVFFGWLCMSISVLPKIPIGLDKQLSMPEDSFVLKYFVFLNEFLLIGPPTYFVVKEGLNYSDKEIQNLICGGQYCNADSLSTQLFAASQQTNVTYIAKPASSWLDDYVDWTKAEDCCKYFASNNSFCPHSNYMCRSCEIKSDKFGRPSSHDFKKYISYFLQDNPDATCAKAGHAAYGQGVNYRSDKITNLSDVGASYFMTYHSILKTSEDYYESMKAARKISNNITNMINDNLKKMNINSTTEVFPYSIFYVFYEQYLTIWSDTLRSIGISILAIFITTFLLMGFDVLSSLIVVGTISMILIDIGGLMYWWNIELNAVSLVNLVMAVGISVEFCSHIVHSFATSVMETKTERAANALINIGSSVFSGITLTKFGGIVVLGFAKSQIFKVFYFKMYLGIVLFGAAHGLIFLPVLLSYIGPRMNRRKLLNHRKSLIKNEYLQSPDSSSVNNSSGMYSATSSITGADLSL</sequence>
<feature type="chain" id="PRO_5032960108" description="SSD domain-containing protein" evidence="18">
    <location>
        <begin position="25"/>
        <end position="1301"/>
    </location>
</feature>
<feature type="transmembrane region" description="Helical" evidence="17">
    <location>
        <begin position="722"/>
        <end position="744"/>
    </location>
</feature>
<evidence type="ECO:0000256" key="5">
    <source>
        <dbReference type="ARBA" id="ARBA00022692"/>
    </source>
</evidence>
<dbReference type="GO" id="GO:0042632">
    <property type="term" value="P:cholesterol homeostasis"/>
    <property type="evidence" value="ECO:0007669"/>
    <property type="project" value="TreeGrafter"/>
</dbReference>
<keyword evidence="21" id="KW-1185">Reference proteome</keyword>
<keyword evidence="6 18" id="KW-0732">Signal</keyword>
<dbReference type="Gene3D" id="1.20.1640.10">
    <property type="entry name" value="Multidrug efflux transporter AcrB transmembrane domain"/>
    <property type="match status" value="2"/>
</dbReference>
<evidence type="ECO:0000256" key="16">
    <source>
        <dbReference type="SAM" id="MobiDB-lite"/>
    </source>
</evidence>
<dbReference type="PANTHER" id="PTHR45727">
    <property type="entry name" value="NPC INTRACELLULAR CHOLESTEROL TRANSPORTER 1"/>
    <property type="match status" value="1"/>
</dbReference>
<keyword evidence="3" id="KW-0813">Transport</keyword>
<evidence type="ECO:0000256" key="1">
    <source>
        <dbReference type="ARBA" id="ARBA00004127"/>
    </source>
</evidence>
<dbReference type="GO" id="GO:0030301">
    <property type="term" value="P:cholesterol transport"/>
    <property type="evidence" value="ECO:0007669"/>
    <property type="project" value="UniProtKB-ARBA"/>
</dbReference>
<dbReference type="PROSITE" id="PS50156">
    <property type="entry name" value="SSD"/>
    <property type="match status" value="1"/>
</dbReference>
<dbReference type="FunFam" id="1.20.1640.10:FF:000010">
    <property type="entry name" value="NPC intracellular cholesterol transporter 1"/>
    <property type="match status" value="1"/>
</dbReference>
<organism evidence="20 21">
    <name type="scientific">Aphidius gifuensis</name>
    <name type="common">Parasitoid wasp</name>
    <dbReference type="NCBI Taxonomy" id="684658"/>
    <lineage>
        <taxon>Eukaryota</taxon>
        <taxon>Metazoa</taxon>
        <taxon>Ecdysozoa</taxon>
        <taxon>Arthropoda</taxon>
        <taxon>Hexapoda</taxon>
        <taxon>Insecta</taxon>
        <taxon>Pterygota</taxon>
        <taxon>Neoptera</taxon>
        <taxon>Endopterygota</taxon>
        <taxon>Hymenoptera</taxon>
        <taxon>Apocrita</taxon>
        <taxon>Ichneumonoidea</taxon>
        <taxon>Braconidae</taxon>
        <taxon>Aphidiinae</taxon>
        <taxon>Aphidius</taxon>
    </lineage>
</organism>
<evidence type="ECO:0000256" key="15">
    <source>
        <dbReference type="ARBA" id="ARBA00034049"/>
    </source>
</evidence>
<keyword evidence="11" id="KW-1015">Disulfide bond</keyword>
<evidence type="ECO:0000256" key="12">
    <source>
        <dbReference type="ARBA" id="ARBA00023166"/>
    </source>
</evidence>
<comment type="subcellular location">
    <subcellularLocation>
        <location evidence="1">Endomembrane system</location>
        <topology evidence="1">Multi-pass membrane protein</topology>
    </subcellularLocation>
</comment>
<dbReference type="GO" id="GO:0015485">
    <property type="term" value="F:cholesterol binding"/>
    <property type="evidence" value="ECO:0007669"/>
    <property type="project" value="TreeGrafter"/>
</dbReference>
<feature type="transmembrane region" description="Helical" evidence="17">
    <location>
        <begin position="268"/>
        <end position="291"/>
    </location>
</feature>
<evidence type="ECO:0000256" key="17">
    <source>
        <dbReference type="SAM" id="Phobius"/>
    </source>
</evidence>
<feature type="transmembrane region" description="Helical" evidence="17">
    <location>
        <begin position="649"/>
        <end position="673"/>
    </location>
</feature>
<comment type="caution">
    <text evidence="20">The sequence shown here is derived from an EMBL/GenBank/DDBJ whole genome shotgun (WGS) entry which is preliminary data.</text>
</comment>
<dbReference type="GO" id="GO:0008203">
    <property type="term" value="P:cholesterol metabolic process"/>
    <property type="evidence" value="ECO:0007669"/>
    <property type="project" value="UniProtKB-KW"/>
</dbReference>
<evidence type="ECO:0000256" key="2">
    <source>
        <dbReference type="ARBA" id="ARBA00005585"/>
    </source>
</evidence>
<evidence type="ECO:0000256" key="7">
    <source>
        <dbReference type="ARBA" id="ARBA00022989"/>
    </source>
</evidence>
<dbReference type="Proteomes" id="UP000639338">
    <property type="component" value="Unassembled WGS sequence"/>
</dbReference>